<dbReference type="Pfam" id="PF09308">
    <property type="entry name" value="LuxQ-periplasm"/>
    <property type="match status" value="1"/>
</dbReference>
<dbReference type="Gene3D" id="1.10.287.130">
    <property type="match status" value="1"/>
</dbReference>
<dbReference type="SUPFAM" id="SSF103190">
    <property type="entry name" value="Sensory domain-like"/>
    <property type="match status" value="1"/>
</dbReference>
<evidence type="ECO:0000256" key="2">
    <source>
        <dbReference type="ARBA" id="ARBA00004429"/>
    </source>
</evidence>
<dbReference type="InterPro" id="IPR003661">
    <property type="entry name" value="HisK_dim/P_dom"/>
</dbReference>
<evidence type="ECO:0000256" key="16">
    <source>
        <dbReference type="ARBA" id="ARBA00023012"/>
    </source>
</evidence>
<evidence type="ECO:0000256" key="8">
    <source>
        <dbReference type="ARBA" id="ARBA00022679"/>
    </source>
</evidence>
<dbReference type="PANTHER" id="PTHR43047">
    <property type="entry name" value="TWO-COMPONENT HISTIDINE PROTEIN KINASE"/>
    <property type="match status" value="1"/>
</dbReference>
<accession>A0A1E5D8N6</accession>
<dbReference type="Pfam" id="PF00512">
    <property type="entry name" value="HisKA"/>
    <property type="match status" value="1"/>
</dbReference>
<evidence type="ECO:0000256" key="14">
    <source>
        <dbReference type="ARBA" id="ARBA00022912"/>
    </source>
</evidence>
<keyword evidence="10" id="KW-0547">Nucleotide-binding</keyword>
<keyword evidence="17 19" id="KW-0472">Membrane</keyword>
<evidence type="ECO:0000256" key="6">
    <source>
        <dbReference type="ARBA" id="ARBA00022519"/>
    </source>
</evidence>
<feature type="transmembrane region" description="Helical" evidence="19">
    <location>
        <begin position="12"/>
        <end position="34"/>
    </location>
</feature>
<evidence type="ECO:0000256" key="15">
    <source>
        <dbReference type="ARBA" id="ARBA00022989"/>
    </source>
</evidence>
<dbReference type="InterPro" id="IPR004358">
    <property type="entry name" value="Sig_transdc_His_kin-like_C"/>
</dbReference>
<dbReference type="InterPro" id="IPR011006">
    <property type="entry name" value="CheY-like_superfamily"/>
</dbReference>
<dbReference type="Gene3D" id="2.20.20.100">
    <property type="entry name" value="LuxQ periplasmic domain, C-terminal subdomain"/>
    <property type="match status" value="1"/>
</dbReference>
<dbReference type="FunFam" id="3.30.565.10:FF:000010">
    <property type="entry name" value="Sensor histidine kinase RcsC"/>
    <property type="match status" value="1"/>
</dbReference>
<dbReference type="GO" id="GO:0009927">
    <property type="term" value="F:histidine phosphotransfer kinase activity"/>
    <property type="evidence" value="ECO:0007669"/>
    <property type="project" value="TreeGrafter"/>
</dbReference>
<evidence type="ECO:0000256" key="4">
    <source>
        <dbReference type="ARBA" id="ARBA00019468"/>
    </source>
</evidence>
<comment type="catalytic activity">
    <reaction evidence="1">
        <text>ATP + protein L-histidine = ADP + protein N-phospho-L-histidine.</text>
        <dbReference type="EC" id="2.7.13.3"/>
    </reaction>
</comment>
<dbReference type="Pfam" id="PF02518">
    <property type="entry name" value="HATPase_c"/>
    <property type="match status" value="1"/>
</dbReference>
<dbReference type="SUPFAM" id="SSF55874">
    <property type="entry name" value="ATPase domain of HSP90 chaperone/DNA topoisomerase II/histidine kinase"/>
    <property type="match status" value="1"/>
</dbReference>
<dbReference type="InterPro" id="IPR036097">
    <property type="entry name" value="HisK_dim/P_sf"/>
</dbReference>
<dbReference type="InterPro" id="IPR053413">
    <property type="entry name" value="AI-2_sensor_kinase/phosphatase"/>
</dbReference>
<evidence type="ECO:0000256" key="17">
    <source>
        <dbReference type="ARBA" id="ARBA00023136"/>
    </source>
</evidence>
<keyword evidence="15 19" id="KW-1133">Transmembrane helix</keyword>
<dbReference type="CDD" id="cd00082">
    <property type="entry name" value="HisKA"/>
    <property type="match status" value="1"/>
</dbReference>
<protein>
    <recommendedName>
        <fullName evidence="4">Autoinducer 2 sensor kinase/phosphatase LuxQ</fullName>
        <ecNumber evidence="3">2.7.13.3</ecNumber>
    </recommendedName>
</protein>
<dbReference type="CDD" id="cd16922">
    <property type="entry name" value="HATPase_EvgS-ArcB-TorS-like"/>
    <property type="match status" value="1"/>
</dbReference>
<dbReference type="InterPro" id="IPR005467">
    <property type="entry name" value="His_kinase_dom"/>
</dbReference>
<evidence type="ECO:0000256" key="13">
    <source>
        <dbReference type="ARBA" id="ARBA00022840"/>
    </source>
</evidence>
<dbReference type="PROSITE" id="PS50110">
    <property type="entry name" value="RESPONSE_REGULATORY"/>
    <property type="match status" value="1"/>
</dbReference>
<dbReference type="SMART" id="SM00388">
    <property type="entry name" value="HisKA"/>
    <property type="match status" value="1"/>
</dbReference>
<dbReference type="InterPro" id="IPR036890">
    <property type="entry name" value="HATPase_C_sf"/>
</dbReference>
<keyword evidence="16" id="KW-0902">Two-component regulatory system</keyword>
<dbReference type="Gene3D" id="3.40.50.2300">
    <property type="match status" value="1"/>
</dbReference>
<keyword evidence="7 18" id="KW-0597">Phosphoprotein</keyword>
<dbReference type="PANTHER" id="PTHR43047:SF72">
    <property type="entry name" value="OSMOSENSING HISTIDINE PROTEIN KINASE SLN1"/>
    <property type="match status" value="1"/>
</dbReference>
<dbReference type="Proteomes" id="UP000094165">
    <property type="component" value="Unassembled WGS sequence"/>
</dbReference>
<dbReference type="GO" id="GO:0000155">
    <property type="term" value="F:phosphorelay sensor kinase activity"/>
    <property type="evidence" value="ECO:0007669"/>
    <property type="project" value="InterPro"/>
</dbReference>
<feature type="domain" description="Histidine kinase" evidence="20">
    <location>
        <begin position="491"/>
        <end position="713"/>
    </location>
</feature>
<dbReference type="Gene3D" id="3.30.450.220">
    <property type="entry name" value="LuxQ periplasmic domain, N-terminal subdomain"/>
    <property type="match status" value="1"/>
</dbReference>
<dbReference type="GO" id="GO:0005886">
    <property type="term" value="C:plasma membrane"/>
    <property type="evidence" value="ECO:0007669"/>
    <property type="project" value="UniProtKB-SubCell"/>
</dbReference>
<evidence type="ECO:0000256" key="7">
    <source>
        <dbReference type="ARBA" id="ARBA00022553"/>
    </source>
</evidence>
<sequence length="861" mass="96082">MKIKLGPTKKRSLVTLISQIVILVICILTLGVLVQSFQFSNRIIKQEVNRTLQQTSSLIQSLFDYRLAVLQIHQDSNAKSDTLVDFFVAGDEELLDYYFLGLDQREPKHVPDVRFIAKPKGIIWDDGNAEFYGLSLELLNDVAEQVAFNSNWHILELHSSIGLKHLLVRRSPIINDNSGEVLGQLYVGMILDNNVMLIESLQRRSNSDNVVLALDDRPIATTLLGSEPYTADDIISFRKQVDSELGETLVSATALKVNNEETPLTVFTVEYSKGVMALKRNHQYGLIFTMLAICAVFAFTRKWVQKKVSNELSKLMTYTKLAGIKDAKRGFEGSTIYEFDHIGHTLESTFERLAEQEKSFQDLFNFALSPTIVWSGAGDVLQMNPAARKELSKANELGQYKILPHFDVFKSQLIPHIRMSAQGATLTGVNVPIGDKVYRWNLSPIRIEGDISSIIVQGQDVTTFIEAEKQSDLARKEAEESAKMRADFLAKMSHEIRTPLNGILGVSQLLKRSIHDAENLKQIDVLCNSGEHLLAVLNDILDFSKLEQGKFNIQLNEFKFSELVNTLETIYQPACAENDVQLVINNNLATNTLIYTDQVRLNQILFNLLSNAVKFTHSGTIKIGFDLEQFESANNDMLIINIKDTGIGIDPKRLDAMFDPFVQEESTTTREYGGSGLGLTIVKNLVDMLGGDIQVGSEKGAGTEFVVTVPVKSGSVSSDFQSTEQELLPHELFDRTLKVLLVEDNGTNAFIAQAFCKKYGMDVQWTKDGLSALKIIEAESFDLILMDNQLPNLGGIETTMAIRNDLHISTPIYACTADSLASTNDAFIAAGANYVIVKPIKEHVLHAAFVHFKRHFLNSEE</sequence>
<keyword evidence="5" id="KW-1003">Cell membrane</keyword>
<dbReference type="InterPro" id="IPR001789">
    <property type="entry name" value="Sig_transdc_resp-reg_receiver"/>
</dbReference>
<evidence type="ECO:0000256" key="9">
    <source>
        <dbReference type="ARBA" id="ARBA00022692"/>
    </source>
</evidence>
<dbReference type="GO" id="GO:0004721">
    <property type="term" value="F:phosphoprotein phosphatase activity"/>
    <property type="evidence" value="ECO:0007669"/>
    <property type="project" value="UniProtKB-KW"/>
</dbReference>
<evidence type="ECO:0000256" key="10">
    <source>
        <dbReference type="ARBA" id="ARBA00022741"/>
    </source>
</evidence>
<evidence type="ECO:0000256" key="3">
    <source>
        <dbReference type="ARBA" id="ARBA00012438"/>
    </source>
</evidence>
<evidence type="ECO:0000256" key="18">
    <source>
        <dbReference type="PROSITE-ProRule" id="PRU00169"/>
    </source>
</evidence>
<dbReference type="EC" id="2.7.13.3" evidence="3"/>
<comment type="subcellular location">
    <subcellularLocation>
        <location evidence="2">Cell inner membrane</location>
        <topology evidence="2">Multi-pass membrane protein</topology>
    </subcellularLocation>
</comment>
<evidence type="ECO:0000313" key="22">
    <source>
        <dbReference type="EMBL" id="OEE80117.1"/>
    </source>
</evidence>
<feature type="domain" description="Response regulatory" evidence="21">
    <location>
        <begin position="738"/>
        <end position="853"/>
    </location>
</feature>
<organism evidence="22 23">
    <name type="scientific">Vibrio genomosp. F6 str. FF-238</name>
    <dbReference type="NCBI Taxonomy" id="1191298"/>
    <lineage>
        <taxon>Bacteria</taxon>
        <taxon>Pseudomonadati</taxon>
        <taxon>Pseudomonadota</taxon>
        <taxon>Gammaproteobacteria</taxon>
        <taxon>Vibrionales</taxon>
        <taxon>Vibrionaceae</taxon>
        <taxon>Vibrio</taxon>
    </lineage>
</organism>
<reference evidence="22 23" key="1">
    <citation type="journal article" date="2012" name="Science">
        <title>Ecological populations of bacteria act as socially cohesive units of antibiotic production and resistance.</title>
        <authorList>
            <person name="Cordero O.X."/>
            <person name="Wildschutte H."/>
            <person name="Kirkup B."/>
            <person name="Proehl S."/>
            <person name="Ngo L."/>
            <person name="Hussain F."/>
            <person name="Le Roux F."/>
            <person name="Mincer T."/>
            <person name="Polz M.F."/>
        </authorList>
    </citation>
    <scope>NUCLEOTIDE SEQUENCE [LARGE SCALE GENOMIC DNA]</scope>
    <source>
        <strain evidence="22 23">FF-238</strain>
    </source>
</reference>
<dbReference type="Pfam" id="PF00072">
    <property type="entry name" value="Response_reg"/>
    <property type="match status" value="1"/>
</dbReference>
<dbReference type="SUPFAM" id="SSF47384">
    <property type="entry name" value="Homodimeric domain of signal transducing histidine kinase"/>
    <property type="match status" value="1"/>
</dbReference>
<dbReference type="SMART" id="SM00448">
    <property type="entry name" value="REC"/>
    <property type="match status" value="1"/>
</dbReference>
<dbReference type="Gene3D" id="3.30.450.20">
    <property type="entry name" value="PAS domain"/>
    <property type="match status" value="1"/>
</dbReference>
<dbReference type="RefSeq" id="WP_017053568.1">
    <property type="nucleotide sequence ID" value="NZ_AJYW02000011.1"/>
</dbReference>
<dbReference type="SMART" id="SM00387">
    <property type="entry name" value="HATPase_c"/>
    <property type="match status" value="1"/>
</dbReference>
<dbReference type="PRINTS" id="PR00344">
    <property type="entry name" value="BCTRLSENSOR"/>
</dbReference>
<keyword evidence="6" id="KW-0997">Cell inner membrane</keyword>
<comment type="caution">
    <text evidence="22">The sequence shown here is derived from an EMBL/GenBank/DDBJ whole genome shotgun (WGS) entry which is preliminary data.</text>
</comment>
<feature type="modified residue" description="4-aspartylphosphate" evidence="18">
    <location>
        <position position="787"/>
    </location>
</feature>
<gene>
    <name evidence="22" type="ORF">A130_10350</name>
</gene>
<dbReference type="GO" id="GO:0005524">
    <property type="term" value="F:ATP binding"/>
    <property type="evidence" value="ECO:0007669"/>
    <property type="project" value="UniProtKB-KW"/>
</dbReference>
<keyword evidence="12" id="KW-0378">Hydrolase</keyword>
<evidence type="ECO:0000256" key="1">
    <source>
        <dbReference type="ARBA" id="ARBA00000085"/>
    </source>
</evidence>
<dbReference type="InterPro" id="IPR043056">
    <property type="entry name" value="LuxQ-periplasm_N"/>
</dbReference>
<keyword evidence="8" id="KW-0808">Transferase</keyword>
<evidence type="ECO:0000256" key="5">
    <source>
        <dbReference type="ARBA" id="ARBA00022475"/>
    </source>
</evidence>
<dbReference type="EMBL" id="AJYW02000011">
    <property type="protein sequence ID" value="OEE80117.1"/>
    <property type="molecule type" value="Genomic_DNA"/>
</dbReference>
<evidence type="ECO:0000259" key="21">
    <source>
        <dbReference type="PROSITE" id="PS50110"/>
    </source>
</evidence>
<keyword evidence="13" id="KW-0067">ATP-binding</keyword>
<dbReference type="Gene3D" id="3.30.565.10">
    <property type="entry name" value="Histidine kinase-like ATPase, C-terminal domain"/>
    <property type="match status" value="1"/>
</dbReference>
<evidence type="ECO:0000256" key="19">
    <source>
        <dbReference type="SAM" id="Phobius"/>
    </source>
</evidence>
<dbReference type="FunFam" id="1.10.287.130:FF:000091">
    <property type="entry name" value="Autoinducer 2 sensor kinase/phosphatase LuxQ"/>
    <property type="match status" value="1"/>
</dbReference>
<dbReference type="CDD" id="cd17546">
    <property type="entry name" value="REC_hyHK_CKI1_RcsC-like"/>
    <property type="match status" value="1"/>
</dbReference>
<keyword evidence="14" id="KW-0904">Protein phosphatase</keyword>
<dbReference type="NCBIfam" id="NF041947">
    <property type="entry name" value="LuxQ_Vibrio"/>
    <property type="match status" value="1"/>
</dbReference>
<keyword evidence="11" id="KW-0418">Kinase</keyword>
<dbReference type="SUPFAM" id="SSF52172">
    <property type="entry name" value="CheY-like"/>
    <property type="match status" value="1"/>
</dbReference>
<evidence type="ECO:0000259" key="20">
    <source>
        <dbReference type="PROSITE" id="PS50109"/>
    </source>
</evidence>
<name>A0A1E5D8N6_9VIBR</name>
<proteinExistence type="predicted"/>
<keyword evidence="9 19" id="KW-0812">Transmembrane</keyword>
<evidence type="ECO:0000313" key="23">
    <source>
        <dbReference type="Proteomes" id="UP000094165"/>
    </source>
</evidence>
<dbReference type="PROSITE" id="PS50109">
    <property type="entry name" value="HIS_KIN"/>
    <property type="match status" value="1"/>
</dbReference>
<dbReference type="InterPro" id="IPR003594">
    <property type="entry name" value="HATPase_dom"/>
</dbReference>
<dbReference type="AlphaFoldDB" id="A0A1E5D8N6"/>
<dbReference type="InterPro" id="IPR015387">
    <property type="entry name" value="LuxQ-periplasm_dom"/>
</dbReference>
<dbReference type="InterPro" id="IPR029151">
    <property type="entry name" value="Sensor-like_sf"/>
</dbReference>
<keyword evidence="23" id="KW-1185">Reference proteome</keyword>
<evidence type="ECO:0000256" key="12">
    <source>
        <dbReference type="ARBA" id="ARBA00022801"/>
    </source>
</evidence>
<evidence type="ECO:0000256" key="11">
    <source>
        <dbReference type="ARBA" id="ARBA00022777"/>
    </source>
</evidence>